<evidence type="ECO:0000256" key="5">
    <source>
        <dbReference type="ARBA" id="ARBA00022679"/>
    </source>
</evidence>
<dbReference type="PROSITE" id="PS01159">
    <property type="entry name" value="WW_DOMAIN_1"/>
    <property type="match status" value="3"/>
</dbReference>
<evidence type="ECO:0000256" key="2">
    <source>
        <dbReference type="ARBA" id="ARBA00004496"/>
    </source>
</evidence>
<dbReference type="AlphaFoldDB" id="A0A9P7RS05"/>
<dbReference type="EC" id="2.3.2.26" evidence="8"/>
<dbReference type="Gene3D" id="3.30.2160.10">
    <property type="entry name" value="Hect, E3 ligase catalytic domain"/>
    <property type="match status" value="1"/>
</dbReference>
<evidence type="ECO:0000313" key="16">
    <source>
        <dbReference type="Proteomes" id="UP001049176"/>
    </source>
</evidence>
<reference evidence="15" key="1">
    <citation type="journal article" date="2021" name="Genome Biol. Evol.">
        <title>The assembled and annotated genome of the fairy-ring fungus Marasmius oreades.</title>
        <authorList>
            <person name="Hiltunen M."/>
            <person name="Ament-Velasquez S.L."/>
            <person name="Johannesson H."/>
        </authorList>
    </citation>
    <scope>NUCLEOTIDE SEQUENCE</scope>
    <source>
        <strain evidence="15">03SP1</strain>
    </source>
</reference>
<dbReference type="Pfam" id="PF00632">
    <property type="entry name" value="HECT"/>
    <property type="match status" value="1"/>
</dbReference>
<gene>
    <name evidence="15" type="ORF">E1B28_012375</name>
</gene>
<evidence type="ECO:0000256" key="11">
    <source>
        <dbReference type="SAM" id="MobiDB-lite"/>
    </source>
</evidence>
<dbReference type="SUPFAM" id="SSF49562">
    <property type="entry name" value="C2 domain (Calcium/lipid-binding domain, CaLB)"/>
    <property type="match status" value="1"/>
</dbReference>
<comment type="pathway">
    <text evidence="3 8">Protein modification; protein ubiquitination.</text>
</comment>
<keyword evidence="6" id="KW-0677">Repeat</keyword>
<dbReference type="InterPro" id="IPR050409">
    <property type="entry name" value="E3_ubiq-protein_ligase"/>
</dbReference>
<dbReference type="GeneID" id="66081450"/>
<dbReference type="FunFam" id="3.90.1750.10:FF:000001">
    <property type="entry name" value="E3 ubiquitin-protein ligase NEDD4-like"/>
    <property type="match status" value="1"/>
</dbReference>
<dbReference type="FunFam" id="2.20.70.10:FF:000017">
    <property type="entry name" value="E3 ubiquitin-protein ligase"/>
    <property type="match status" value="1"/>
</dbReference>
<dbReference type="EMBL" id="CM032188">
    <property type="protein sequence ID" value="KAG7088372.1"/>
    <property type="molecule type" value="Genomic_DNA"/>
</dbReference>
<comment type="subcellular location">
    <subcellularLocation>
        <location evidence="2">Cytoplasm</location>
    </subcellularLocation>
</comment>
<dbReference type="GO" id="GO:0016567">
    <property type="term" value="P:protein ubiquitination"/>
    <property type="evidence" value="ECO:0007669"/>
    <property type="project" value="TreeGrafter"/>
</dbReference>
<dbReference type="Gene3D" id="2.60.40.150">
    <property type="entry name" value="C2 domain"/>
    <property type="match status" value="1"/>
</dbReference>
<proteinExistence type="predicted"/>
<feature type="domain" description="WW" evidence="13">
    <location>
        <begin position="320"/>
        <end position="353"/>
    </location>
</feature>
<dbReference type="InterPro" id="IPR035892">
    <property type="entry name" value="C2_domain_sf"/>
</dbReference>
<dbReference type="Gene3D" id="3.30.2410.10">
    <property type="entry name" value="Hect, E3 ligase catalytic domain"/>
    <property type="match status" value="1"/>
</dbReference>
<dbReference type="Gene3D" id="2.20.70.10">
    <property type="match status" value="2"/>
</dbReference>
<dbReference type="FunFam" id="3.30.2410.10:FF:000001">
    <property type="entry name" value="E3 ubiquitin-protein ligase NEDD4-like"/>
    <property type="match status" value="1"/>
</dbReference>
<dbReference type="Pfam" id="PF00397">
    <property type="entry name" value="WW"/>
    <property type="match status" value="3"/>
</dbReference>
<dbReference type="InterPro" id="IPR000569">
    <property type="entry name" value="HECT_dom"/>
</dbReference>
<dbReference type="PANTHER" id="PTHR11254:SF440">
    <property type="entry name" value="E3 UBIQUITIN-PROTEIN LIGASE NEDD-4"/>
    <property type="match status" value="1"/>
</dbReference>
<organism evidence="15 16">
    <name type="scientific">Marasmius oreades</name>
    <name type="common">fairy-ring Marasmius</name>
    <dbReference type="NCBI Taxonomy" id="181124"/>
    <lineage>
        <taxon>Eukaryota</taxon>
        <taxon>Fungi</taxon>
        <taxon>Dikarya</taxon>
        <taxon>Basidiomycota</taxon>
        <taxon>Agaricomycotina</taxon>
        <taxon>Agaricomycetes</taxon>
        <taxon>Agaricomycetidae</taxon>
        <taxon>Agaricales</taxon>
        <taxon>Marasmiineae</taxon>
        <taxon>Marasmiaceae</taxon>
        <taxon>Marasmius</taxon>
    </lineage>
</organism>
<evidence type="ECO:0000259" key="13">
    <source>
        <dbReference type="PROSITE" id="PS50020"/>
    </source>
</evidence>
<feature type="region of interest" description="Disordered" evidence="11">
    <location>
        <begin position="144"/>
        <end position="321"/>
    </location>
</feature>
<keyword evidence="16" id="KW-1185">Reference proteome</keyword>
<dbReference type="SUPFAM" id="SSF51045">
    <property type="entry name" value="WW domain"/>
    <property type="match status" value="3"/>
</dbReference>
<comment type="catalytic activity">
    <reaction evidence="1 8">
        <text>S-ubiquitinyl-[E2 ubiquitin-conjugating enzyme]-L-cysteine + [acceptor protein]-L-lysine = [E2 ubiquitin-conjugating enzyme]-L-cysteine + N(6)-ubiquitinyl-[acceptor protein]-L-lysine.</text>
        <dbReference type="EC" id="2.3.2.26"/>
    </reaction>
</comment>
<dbReference type="CDD" id="cd08382">
    <property type="entry name" value="C2_Smurf-like"/>
    <property type="match status" value="1"/>
</dbReference>
<dbReference type="Proteomes" id="UP001049176">
    <property type="component" value="Chromosome 8"/>
</dbReference>
<dbReference type="InterPro" id="IPR001202">
    <property type="entry name" value="WW_dom"/>
</dbReference>
<protein>
    <recommendedName>
        <fullName evidence="8">E3 ubiquitin-protein ligase</fullName>
        <ecNumber evidence="8">2.3.2.26</ecNumber>
    </recommendedName>
</protein>
<keyword evidence="7 8" id="KW-0833">Ubl conjugation pathway</keyword>
<dbReference type="InterPro" id="IPR000008">
    <property type="entry name" value="C2_dom"/>
</dbReference>
<comment type="caution">
    <text evidence="15">The sequence shown here is derived from an EMBL/GenBank/DDBJ whole genome shotgun (WGS) entry which is preliminary data.</text>
</comment>
<dbReference type="InterPro" id="IPR035983">
    <property type="entry name" value="Hect_E3_ubiquitin_ligase"/>
</dbReference>
<dbReference type="PROSITE" id="PS50020">
    <property type="entry name" value="WW_DOMAIN_2"/>
    <property type="match status" value="3"/>
</dbReference>
<dbReference type="FunFam" id="3.30.2160.10:FF:000001">
    <property type="entry name" value="E3 ubiquitin-protein ligase NEDD4-like"/>
    <property type="match status" value="1"/>
</dbReference>
<evidence type="ECO:0000256" key="7">
    <source>
        <dbReference type="ARBA" id="ARBA00022786"/>
    </source>
</evidence>
<dbReference type="SMART" id="SM00119">
    <property type="entry name" value="HECTc"/>
    <property type="match status" value="1"/>
</dbReference>
<dbReference type="GO" id="GO:0005737">
    <property type="term" value="C:cytoplasm"/>
    <property type="evidence" value="ECO:0007669"/>
    <property type="project" value="UniProtKB-SubCell"/>
</dbReference>
<feature type="domain" description="WW" evidence="13">
    <location>
        <begin position="372"/>
        <end position="405"/>
    </location>
</feature>
<dbReference type="PANTHER" id="PTHR11254">
    <property type="entry name" value="HECT DOMAIN UBIQUITIN-PROTEIN LIGASE"/>
    <property type="match status" value="1"/>
</dbReference>
<dbReference type="Pfam" id="PF00168">
    <property type="entry name" value="C2"/>
    <property type="match status" value="1"/>
</dbReference>
<feature type="domain" description="WW" evidence="13">
    <location>
        <begin position="259"/>
        <end position="292"/>
    </location>
</feature>
<dbReference type="CDD" id="cd00078">
    <property type="entry name" value="HECTc"/>
    <property type="match status" value="1"/>
</dbReference>
<evidence type="ECO:0000256" key="3">
    <source>
        <dbReference type="ARBA" id="ARBA00004906"/>
    </source>
</evidence>
<evidence type="ECO:0000256" key="8">
    <source>
        <dbReference type="PIRNR" id="PIRNR001569"/>
    </source>
</evidence>
<dbReference type="GO" id="GO:0061630">
    <property type="term" value="F:ubiquitin protein ligase activity"/>
    <property type="evidence" value="ECO:0007669"/>
    <property type="project" value="UniProtKB-EC"/>
</dbReference>
<dbReference type="Gene3D" id="3.90.1750.10">
    <property type="entry name" value="Hect, E3 ligase catalytic domains"/>
    <property type="match status" value="1"/>
</dbReference>
<dbReference type="CDD" id="cd00201">
    <property type="entry name" value="WW"/>
    <property type="match status" value="3"/>
</dbReference>
<dbReference type="KEGG" id="more:E1B28_012375"/>
<feature type="compositionally biased region" description="Low complexity" evidence="11">
    <location>
        <begin position="305"/>
        <end position="316"/>
    </location>
</feature>
<dbReference type="RefSeq" id="XP_043004843.1">
    <property type="nucleotide sequence ID" value="XM_043157476.1"/>
</dbReference>
<accession>A0A9P7RS05</accession>
<evidence type="ECO:0000259" key="12">
    <source>
        <dbReference type="PROSITE" id="PS50004"/>
    </source>
</evidence>
<dbReference type="InterPro" id="IPR036020">
    <property type="entry name" value="WW_dom_sf"/>
</dbReference>
<feature type="compositionally biased region" description="Low complexity" evidence="11">
    <location>
        <begin position="235"/>
        <end position="250"/>
    </location>
</feature>
<feature type="compositionally biased region" description="Polar residues" evidence="11">
    <location>
        <begin position="182"/>
        <end position="192"/>
    </location>
</feature>
<feature type="domain" description="C2" evidence="12">
    <location>
        <begin position="1"/>
        <end position="115"/>
    </location>
</feature>
<evidence type="ECO:0000256" key="6">
    <source>
        <dbReference type="ARBA" id="ARBA00022737"/>
    </source>
</evidence>
<evidence type="ECO:0000256" key="4">
    <source>
        <dbReference type="ARBA" id="ARBA00022490"/>
    </source>
</evidence>
<dbReference type="PROSITE" id="PS50004">
    <property type="entry name" value="C2"/>
    <property type="match status" value="1"/>
</dbReference>
<evidence type="ECO:0000256" key="9">
    <source>
        <dbReference type="PIRSR" id="PIRSR001569-1"/>
    </source>
</evidence>
<dbReference type="InterPro" id="IPR024928">
    <property type="entry name" value="E3_ub_ligase_SMURF1"/>
</dbReference>
<name>A0A9P7RS05_9AGAR</name>
<dbReference type="SUPFAM" id="SSF56204">
    <property type="entry name" value="Hect, E3 ligase catalytic domain"/>
    <property type="match status" value="1"/>
</dbReference>
<evidence type="ECO:0000256" key="10">
    <source>
        <dbReference type="PROSITE-ProRule" id="PRU00104"/>
    </source>
</evidence>
<dbReference type="SMART" id="SM00239">
    <property type="entry name" value="C2"/>
    <property type="match status" value="1"/>
</dbReference>
<feature type="domain" description="HECT" evidence="14">
    <location>
        <begin position="461"/>
        <end position="794"/>
    </location>
</feature>
<evidence type="ECO:0000259" key="14">
    <source>
        <dbReference type="PROSITE" id="PS50237"/>
    </source>
</evidence>
<dbReference type="PIRSF" id="PIRSF001569">
    <property type="entry name" value="E3_ub_ligase_SMURF1"/>
    <property type="match status" value="1"/>
</dbReference>
<keyword evidence="5 8" id="KW-0808">Transferase</keyword>
<dbReference type="OrthoDB" id="8068875at2759"/>
<dbReference type="PROSITE" id="PS50237">
    <property type="entry name" value="HECT"/>
    <property type="match status" value="1"/>
</dbReference>
<keyword evidence="4" id="KW-0963">Cytoplasm</keyword>
<feature type="compositionally biased region" description="Low complexity" evidence="11">
    <location>
        <begin position="202"/>
        <end position="224"/>
    </location>
</feature>
<dbReference type="SMART" id="SM00456">
    <property type="entry name" value="WW"/>
    <property type="match status" value="3"/>
</dbReference>
<sequence>MALASSSRLNDPQQQLRVTLHGANGLVKRDLLSFPDPFAVLTIDGEQTSSTAVSRRTLSPTWNEHFDVTVRTSSMIAIQVFDHKKFRKRDQGFLGVINIPSEEAISLATSGHGDMITRDLTMTTNNLQVYGKLLFGFSLTSHPAPPTPHATDPNLFHIPPGDTAHLSPHHPGFGPLERPRSAISTDQRTFSQQDDEDHSRTARPPLSSASLRPSPSPTTTMSTPRFPQPEIGGRPISSSPSINSTQSNQTRLLDDVDGNLLPPGWERRVDPSGRTYYVDHNARTTTWHRPGAPRSGQAPPARSPTTTASGATNGAGYSEVPLPLGWEERTTAEGRPYFVDHTTRTTTWVDPRRNTNQQNVATQASNANAQLGPLPSGWEMRLTSTGRVYFVDHNTRTTSWDDPRLPSNVDDNAPQYKRDYRRKVVYFRSQPKMRVLPGKCDIKVRRTRVLEDSYAAVMAHHGEDLKRRLMVNFEGEDGLDYGGVSREWFFLLSHEIFNPSYGLFEYSAHDNYTLQINPASGINPDHLSYFKFIGRCLGLAIFHRRFLDAYFVPSFYKMMLHKPVTLGDLESVDADLHRSLCWMLENDITDVLDETFTTTEDRFGELVTIDLKPGGENIPVTEENKKEYVHAIVEYRISRRVKEQFDAFMEGLLELIPVDLLSVFDERELELLIGGMSEIDMDDWCKFTDYRGYEKTDQVIEWFWQCIRSWPSERKSRLLQFTTGTSRVPVNGFKDLQGSDGPRRFTIEKSGDPHGLPRSHTCFNRLDLPPYTDYESLETKLIFAIEETEGFGQE</sequence>
<evidence type="ECO:0000256" key="1">
    <source>
        <dbReference type="ARBA" id="ARBA00000885"/>
    </source>
</evidence>
<evidence type="ECO:0000313" key="15">
    <source>
        <dbReference type="EMBL" id="KAG7088372.1"/>
    </source>
</evidence>
<feature type="active site" description="Glycyl thioester intermediate" evidence="9 10">
    <location>
        <position position="762"/>
    </location>
</feature>
<dbReference type="GO" id="GO:0006511">
    <property type="term" value="P:ubiquitin-dependent protein catabolic process"/>
    <property type="evidence" value="ECO:0007669"/>
    <property type="project" value="InterPro"/>
</dbReference>